<dbReference type="EMBL" id="JASCZI010032342">
    <property type="protein sequence ID" value="MED6128159.1"/>
    <property type="molecule type" value="Genomic_DNA"/>
</dbReference>
<organism evidence="1 2">
    <name type="scientific">Stylosanthes scabra</name>
    <dbReference type="NCBI Taxonomy" id="79078"/>
    <lineage>
        <taxon>Eukaryota</taxon>
        <taxon>Viridiplantae</taxon>
        <taxon>Streptophyta</taxon>
        <taxon>Embryophyta</taxon>
        <taxon>Tracheophyta</taxon>
        <taxon>Spermatophyta</taxon>
        <taxon>Magnoliopsida</taxon>
        <taxon>eudicotyledons</taxon>
        <taxon>Gunneridae</taxon>
        <taxon>Pentapetalae</taxon>
        <taxon>rosids</taxon>
        <taxon>fabids</taxon>
        <taxon>Fabales</taxon>
        <taxon>Fabaceae</taxon>
        <taxon>Papilionoideae</taxon>
        <taxon>50 kb inversion clade</taxon>
        <taxon>dalbergioids sensu lato</taxon>
        <taxon>Dalbergieae</taxon>
        <taxon>Pterocarpus clade</taxon>
        <taxon>Stylosanthes</taxon>
    </lineage>
</organism>
<keyword evidence="2" id="KW-1185">Reference proteome</keyword>
<reference evidence="1 2" key="1">
    <citation type="journal article" date="2023" name="Plants (Basel)">
        <title>Bridging the Gap: Combining Genomics and Transcriptomics Approaches to Understand Stylosanthes scabra, an Orphan Legume from the Brazilian Caatinga.</title>
        <authorList>
            <person name="Ferreira-Neto J.R.C."/>
            <person name="da Silva M.D."/>
            <person name="Binneck E."/>
            <person name="de Melo N.F."/>
            <person name="da Silva R.H."/>
            <person name="de Melo A.L.T.M."/>
            <person name="Pandolfi V."/>
            <person name="Bustamante F.O."/>
            <person name="Brasileiro-Vidal A.C."/>
            <person name="Benko-Iseppon A.M."/>
        </authorList>
    </citation>
    <scope>NUCLEOTIDE SEQUENCE [LARGE SCALE GENOMIC DNA]</scope>
    <source>
        <tissue evidence="1">Leaves</tissue>
    </source>
</reference>
<evidence type="ECO:0008006" key="3">
    <source>
        <dbReference type="Google" id="ProtNLM"/>
    </source>
</evidence>
<gene>
    <name evidence="1" type="ORF">PIB30_094939</name>
</gene>
<protein>
    <recommendedName>
        <fullName evidence="3">H(+)-exporting diphosphatase</fullName>
    </recommendedName>
</protein>
<sequence length="92" mass="9880">MEEFHVSPPINVIGDLKLSLLKDLLCIVGRQFMNSDIWVMKEYEKKNASTNSIANVTNATETTIATVLTGFAGYITVGFAIRALAVAAATGC</sequence>
<accession>A0ABU6RW53</accession>
<name>A0ABU6RW53_9FABA</name>
<comment type="caution">
    <text evidence="1">The sequence shown here is derived from an EMBL/GenBank/DDBJ whole genome shotgun (WGS) entry which is preliminary data.</text>
</comment>
<proteinExistence type="predicted"/>
<evidence type="ECO:0000313" key="2">
    <source>
        <dbReference type="Proteomes" id="UP001341840"/>
    </source>
</evidence>
<evidence type="ECO:0000313" key="1">
    <source>
        <dbReference type="EMBL" id="MED6128159.1"/>
    </source>
</evidence>
<dbReference type="Proteomes" id="UP001341840">
    <property type="component" value="Unassembled WGS sequence"/>
</dbReference>